<dbReference type="SMART" id="SM00849">
    <property type="entry name" value="Lactamase_B"/>
    <property type="match status" value="1"/>
</dbReference>
<dbReference type="InterPro" id="IPR048933">
    <property type="entry name" value="B_lactamase-like_C"/>
</dbReference>
<accession>A0ABW5CCX6</accession>
<dbReference type="Proteomes" id="UP001597296">
    <property type="component" value="Unassembled WGS sequence"/>
</dbReference>
<dbReference type="InterPro" id="IPR036866">
    <property type="entry name" value="RibonucZ/Hydroxyglut_hydro"/>
</dbReference>
<dbReference type="SUPFAM" id="SSF56281">
    <property type="entry name" value="Metallo-hydrolase/oxidoreductase"/>
    <property type="match status" value="1"/>
</dbReference>
<evidence type="ECO:0000313" key="3">
    <source>
        <dbReference type="Proteomes" id="UP001597296"/>
    </source>
</evidence>
<gene>
    <name evidence="2" type="ORF">ACFSNB_12105</name>
</gene>
<protein>
    <submittedName>
        <fullName evidence="2">MBL fold metallo-hydrolase</fullName>
    </submittedName>
</protein>
<dbReference type="PANTHER" id="PTHR23131">
    <property type="entry name" value="ENDORIBONUCLEASE LACTB2"/>
    <property type="match status" value="1"/>
</dbReference>
<dbReference type="Gene3D" id="3.60.15.10">
    <property type="entry name" value="Ribonuclease Z/Hydroxyacylglutathione hydrolase-like"/>
    <property type="match status" value="1"/>
</dbReference>
<sequence length="334" mass="36741">MYHTALPTPVAPGLEALRLPLPFALDHVNLWLLADGDGWVLVDSGFGDEDGCARWEELLAGPLAGRRFTRLICTHSHPDHMGLAGWLAGRLGVTLLTSRGEWEEGRQSWFADPADLLARKLAHYHRLGYPPERLEAMRQGGDIYRSRVSPPPDSFVPLADGDELRIGEGVWRVLTFGGHSPEHVCLWNPEANILIAGDQILPTISPVVACWPDAPESDPLRLFLDGLATLRRLPAETLVLPAHGMPFHHLRQRCDDLAEHHRRRLAAIAAACTTPATGFAIVTALFTRPLDIHQQGFAGGEILAHLNRLEADGQIRREISPAGVWTFQSAPPLP</sequence>
<proteinExistence type="predicted"/>
<dbReference type="InterPro" id="IPR050662">
    <property type="entry name" value="Sec-metab_biosynth-thioest"/>
</dbReference>
<dbReference type="RefSeq" id="WP_377316879.1">
    <property type="nucleotide sequence ID" value="NZ_JBHUIY010000023.1"/>
</dbReference>
<reference evidence="3" key="1">
    <citation type="journal article" date="2019" name="Int. J. Syst. Evol. Microbiol.">
        <title>The Global Catalogue of Microorganisms (GCM) 10K type strain sequencing project: providing services to taxonomists for standard genome sequencing and annotation.</title>
        <authorList>
            <consortium name="The Broad Institute Genomics Platform"/>
            <consortium name="The Broad Institute Genome Sequencing Center for Infectious Disease"/>
            <person name="Wu L."/>
            <person name="Ma J."/>
        </authorList>
    </citation>
    <scope>NUCLEOTIDE SEQUENCE [LARGE SCALE GENOMIC DNA]</scope>
    <source>
        <strain evidence="3">KCTC 15012</strain>
    </source>
</reference>
<dbReference type="Gene3D" id="1.10.10.10">
    <property type="entry name" value="Winged helix-like DNA-binding domain superfamily/Winged helix DNA-binding domain"/>
    <property type="match status" value="1"/>
</dbReference>
<evidence type="ECO:0000259" key="1">
    <source>
        <dbReference type="SMART" id="SM00849"/>
    </source>
</evidence>
<dbReference type="PANTHER" id="PTHR23131:SF4">
    <property type="entry name" value="METALLO-BETA-LACTAMASE SUPERFAMILY POTEIN"/>
    <property type="match status" value="1"/>
</dbReference>
<dbReference type="EMBL" id="JBHUIY010000023">
    <property type="protein sequence ID" value="MFD2234551.1"/>
    <property type="molecule type" value="Genomic_DNA"/>
</dbReference>
<dbReference type="InterPro" id="IPR036388">
    <property type="entry name" value="WH-like_DNA-bd_sf"/>
</dbReference>
<name>A0ABW5CCX6_9PROT</name>
<dbReference type="Pfam" id="PF21221">
    <property type="entry name" value="B_lactamase-like_C"/>
    <property type="match status" value="1"/>
</dbReference>
<dbReference type="InterPro" id="IPR001279">
    <property type="entry name" value="Metallo-B-lactamas"/>
</dbReference>
<dbReference type="Pfam" id="PF00753">
    <property type="entry name" value="Lactamase_B"/>
    <property type="match status" value="1"/>
</dbReference>
<evidence type="ECO:0000313" key="2">
    <source>
        <dbReference type="EMBL" id="MFD2234551.1"/>
    </source>
</evidence>
<organism evidence="2 3">
    <name type="scientific">Phaeospirillum tilakii</name>
    <dbReference type="NCBI Taxonomy" id="741673"/>
    <lineage>
        <taxon>Bacteria</taxon>
        <taxon>Pseudomonadati</taxon>
        <taxon>Pseudomonadota</taxon>
        <taxon>Alphaproteobacteria</taxon>
        <taxon>Rhodospirillales</taxon>
        <taxon>Rhodospirillaceae</taxon>
        <taxon>Phaeospirillum</taxon>
    </lineage>
</organism>
<comment type="caution">
    <text evidence="2">The sequence shown here is derived from an EMBL/GenBank/DDBJ whole genome shotgun (WGS) entry which is preliminary data.</text>
</comment>
<keyword evidence="3" id="KW-1185">Reference proteome</keyword>
<feature type="domain" description="Metallo-beta-lactamase" evidence="1">
    <location>
        <begin position="27"/>
        <end position="243"/>
    </location>
</feature>